<proteinExistence type="predicted"/>
<evidence type="ECO:0000313" key="2">
    <source>
        <dbReference type="Proteomes" id="UP000240572"/>
    </source>
</evidence>
<dbReference type="EMBL" id="PYGD01000009">
    <property type="protein sequence ID" value="PSK90022.1"/>
    <property type="molecule type" value="Genomic_DNA"/>
</dbReference>
<sequence length="91" mass="9501">MKKKTVQLNKKLIFSRTNIANLNPEEQESLAGGAITGTQNTCVAGACATGTQNTCVLTACPSLPDANCSVLCQSVVCSITKRKVTPVCLPC</sequence>
<dbReference type="RefSeq" id="WP_106524370.1">
    <property type="nucleotide sequence ID" value="NZ_PYGD01000009.1"/>
</dbReference>
<dbReference type="AlphaFoldDB" id="A0A2P8CYH1"/>
<protein>
    <submittedName>
        <fullName evidence="1">Uncharacterized protein</fullName>
    </submittedName>
</protein>
<evidence type="ECO:0000313" key="1">
    <source>
        <dbReference type="EMBL" id="PSK90022.1"/>
    </source>
</evidence>
<gene>
    <name evidence="1" type="ORF">B0I18_10927</name>
</gene>
<keyword evidence="2" id="KW-1185">Reference proteome</keyword>
<dbReference type="Proteomes" id="UP000240572">
    <property type="component" value="Unassembled WGS sequence"/>
</dbReference>
<comment type="caution">
    <text evidence="1">The sequence shown here is derived from an EMBL/GenBank/DDBJ whole genome shotgun (WGS) entry which is preliminary data.</text>
</comment>
<dbReference type="NCBIfam" id="NF038153">
    <property type="entry name" value="lant_leader_L1a"/>
    <property type="match status" value="1"/>
</dbReference>
<reference evidence="1 2" key="1">
    <citation type="submission" date="2018-03" db="EMBL/GenBank/DDBJ databases">
        <title>Genomic Encyclopedia of Type Strains, Phase III (KMG-III): the genomes of soil and plant-associated and newly described type strains.</title>
        <authorList>
            <person name="Whitman W."/>
        </authorList>
    </citation>
    <scope>NUCLEOTIDE SEQUENCE [LARGE SCALE GENOMIC DNA]</scope>
    <source>
        <strain evidence="1 2">CGMCC 1.12700</strain>
    </source>
</reference>
<organism evidence="1 2">
    <name type="scientific">Taibaiella chishuiensis</name>
    <dbReference type="NCBI Taxonomy" id="1434707"/>
    <lineage>
        <taxon>Bacteria</taxon>
        <taxon>Pseudomonadati</taxon>
        <taxon>Bacteroidota</taxon>
        <taxon>Chitinophagia</taxon>
        <taxon>Chitinophagales</taxon>
        <taxon>Chitinophagaceae</taxon>
        <taxon>Taibaiella</taxon>
    </lineage>
</organism>
<dbReference type="InterPro" id="IPR058238">
    <property type="entry name" value="Lant_leader_dom"/>
</dbReference>
<accession>A0A2P8CYH1</accession>
<name>A0A2P8CYH1_9BACT</name>
<dbReference type="OrthoDB" id="680267at2"/>